<accession>A0A5R8YLZ3</accession>
<proteinExistence type="predicted"/>
<evidence type="ECO:0000313" key="3">
    <source>
        <dbReference type="EMBL" id="TLP54501.1"/>
    </source>
</evidence>
<evidence type="ECO:0000313" key="4">
    <source>
        <dbReference type="Proteomes" id="UP000309033"/>
    </source>
</evidence>
<dbReference type="PROSITE" id="PS51898">
    <property type="entry name" value="TYR_RECOMBINASE"/>
    <property type="match status" value="1"/>
</dbReference>
<feature type="domain" description="Tyr recombinase" evidence="2">
    <location>
        <begin position="1"/>
        <end position="166"/>
    </location>
</feature>
<dbReference type="Gene3D" id="1.10.443.10">
    <property type="entry name" value="Intergrase catalytic core"/>
    <property type="match status" value="1"/>
</dbReference>
<sequence length="176" mass="19778">MARPMSGACINSLELHHQRGRHRGGGWDHSEFALYVWRSVRKKGDTKTPKSRRSLALPKRCVEALKALKSAQDDELELVFSTESGSPVSAHNMRRDFRKVLDSAGLTGKEWAPRELRHSFVSLLSDHDIALEDISRLVGHSSTVVTETVYRHQIRPVIQEGATAMDAIFPLAEREP</sequence>
<protein>
    <submittedName>
        <fullName evidence="3">Site-specific integrase</fullName>
    </submittedName>
</protein>
<evidence type="ECO:0000259" key="2">
    <source>
        <dbReference type="PROSITE" id="PS51898"/>
    </source>
</evidence>
<gene>
    <name evidence="3" type="ORF">FED44_27440</name>
</gene>
<dbReference type="OrthoDB" id="3175606at2"/>
<dbReference type="InterPro" id="IPR011010">
    <property type="entry name" value="DNA_brk_join_enz"/>
</dbReference>
<dbReference type="InterPro" id="IPR013762">
    <property type="entry name" value="Integrase-like_cat_sf"/>
</dbReference>
<keyword evidence="4" id="KW-1185">Reference proteome</keyword>
<name>A0A5R8YLZ3_9ACTN</name>
<evidence type="ECO:0000256" key="1">
    <source>
        <dbReference type="ARBA" id="ARBA00023172"/>
    </source>
</evidence>
<organism evidence="3 4">
    <name type="scientific">Microbispora triticiradicis</name>
    <dbReference type="NCBI Taxonomy" id="2200763"/>
    <lineage>
        <taxon>Bacteria</taxon>
        <taxon>Bacillati</taxon>
        <taxon>Actinomycetota</taxon>
        <taxon>Actinomycetes</taxon>
        <taxon>Streptosporangiales</taxon>
        <taxon>Streptosporangiaceae</taxon>
        <taxon>Microbispora</taxon>
    </lineage>
</organism>
<dbReference type="GO" id="GO:0006310">
    <property type="term" value="P:DNA recombination"/>
    <property type="evidence" value="ECO:0007669"/>
    <property type="project" value="UniProtKB-KW"/>
</dbReference>
<dbReference type="GO" id="GO:0015074">
    <property type="term" value="P:DNA integration"/>
    <property type="evidence" value="ECO:0007669"/>
    <property type="project" value="InterPro"/>
</dbReference>
<reference evidence="3" key="1">
    <citation type="submission" date="2019-05" db="EMBL/GenBank/DDBJ databases">
        <title>Isolation, diversity and antifungal activity of Actinobacteria from wheat.</title>
        <authorList>
            <person name="Yu B."/>
        </authorList>
    </citation>
    <scope>NUCLEOTIDE SEQUENCE [LARGE SCALE GENOMIC DNA]</scope>
    <source>
        <strain evidence="3">NEAU-HEGS1-5</strain>
    </source>
</reference>
<dbReference type="EMBL" id="VANP01000013">
    <property type="protein sequence ID" value="TLP54501.1"/>
    <property type="molecule type" value="Genomic_DNA"/>
</dbReference>
<dbReference type="AlphaFoldDB" id="A0A5R8YLZ3"/>
<dbReference type="InterPro" id="IPR002104">
    <property type="entry name" value="Integrase_catalytic"/>
</dbReference>
<dbReference type="Proteomes" id="UP000309033">
    <property type="component" value="Unassembled WGS sequence"/>
</dbReference>
<dbReference type="Pfam" id="PF00589">
    <property type="entry name" value="Phage_integrase"/>
    <property type="match status" value="1"/>
</dbReference>
<dbReference type="GO" id="GO:0003677">
    <property type="term" value="F:DNA binding"/>
    <property type="evidence" value="ECO:0007669"/>
    <property type="project" value="InterPro"/>
</dbReference>
<comment type="caution">
    <text evidence="3">The sequence shown here is derived from an EMBL/GenBank/DDBJ whole genome shotgun (WGS) entry which is preliminary data.</text>
</comment>
<dbReference type="SUPFAM" id="SSF56349">
    <property type="entry name" value="DNA breaking-rejoining enzymes"/>
    <property type="match status" value="1"/>
</dbReference>
<keyword evidence="1" id="KW-0233">DNA recombination</keyword>